<evidence type="ECO:0000313" key="2">
    <source>
        <dbReference type="Proteomes" id="UP001222325"/>
    </source>
</evidence>
<dbReference type="Proteomes" id="UP001222325">
    <property type="component" value="Unassembled WGS sequence"/>
</dbReference>
<organism evidence="1 2">
    <name type="scientific">Mycena belliarum</name>
    <dbReference type="NCBI Taxonomy" id="1033014"/>
    <lineage>
        <taxon>Eukaryota</taxon>
        <taxon>Fungi</taxon>
        <taxon>Dikarya</taxon>
        <taxon>Basidiomycota</taxon>
        <taxon>Agaricomycotina</taxon>
        <taxon>Agaricomycetes</taxon>
        <taxon>Agaricomycetidae</taxon>
        <taxon>Agaricales</taxon>
        <taxon>Marasmiineae</taxon>
        <taxon>Mycenaceae</taxon>
        <taxon>Mycena</taxon>
    </lineage>
</organism>
<dbReference type="EMBL" id="JARJCN010000035">
    <property type="protein sequence ID" value="KAJ7085225.1"/>
    <property type="molecule type" value="Genomic_DNA"/>
</dbReference>
<accession>A0AAD6TZX8</accession>
<gene>
    <name evidence="1" type="ORF">B0H15DRAFT_783306</name>
</gene>
<name>A0AAD6TZX8_9AGAR</name>
<comment type="caution">
    <text evidence="1">The sequence shown here is derived from an EMBL/GenBank/DDBJ whole genome shotgun (WGS) entry which is preliminary data.</text>
</comment>
<protein>
    <submittedName>
        <fullName evidence="1">Uncharacterized protein</fullName>
    </submittedName>
</protein>
<proteinExistence type="predicted"/>
<keyword evidence="2" id="KW-1185">Reference proteome</keyword>
<sequence>MCGGTIPGPHPPKDYASFLFPFEEECVRLAIGVPTYNCISKCIFDLHGYNLFGMGDIIAIEKMLNIKGHNSFCPCRSCKMKGARNVAGGGRIYYIPLTHPDRPDEPRRSWNPTNLPMRTHQDFIDVADRLPRLPVGQQNDLTFHEGIKGWPALRRVGSIDFARSFPWDIMHLFFENIIRILIRLWSAKFKGLDVGTEDYEIPTEIWDEIWRETAEAVQHIPAAFVRSMVNGPGNFTAEAWCFWFVYMAPILLKDRFKDPKYHVHLCDLTQIIKTCIAFTLTYGQINTLREMINTWLKTYERSVYLSQAGHCSNFYCQILLSICRRTTLCLPTHCTRYDPCPRRYSLLWPKLVHLDVLDGAVLRLPQRSTSFKDESVV</sequence>
<evidence type="ECO:0000313" key="1">
    <source>
        <dbReference type="EMBL" id="KAJ7085225.1"/>
    </source>
</evidence>
<dbReference type="AlphaFoldDB" id="A0AAD6TZX8"/>
<reference evidence="1" key="1">
    <citation type="submission" date="2023-03" db="EMBL/GenBank/DDBJ databases">
        <title>Massive genome expansion in bonnet fungi (Mycena s.s.) driven by repeated elements and novel gene families across ecological guilds.</title>
        <authorList>
            <consortium name="Lawrence Berkeley National Laboratory"/>
            <person name="Harder C.B."/>
            <person name="Miyauchi S."/>
            <person name="Viragh M."/>
            <person name="Kuo A."/>
            <person name="Thoen E."/>
            <person name="Andreopoulos B."/>
            <person name="Lu D."/>
            <person name="Skrede I."/>
            <person name="Drula E."/>
            <person name="Henrissat B."/>
            <person name="Morin E."/>
            <person name="Kohler A."/>
            <person name="Barry K."/>
            <person name="LaButti K."/>
            <person name="Morin E."/>
            <person name="Salamov A."/>
            <person name="Lipzen A."/>
            <person name="Mereny Z."/>
            <person name="Hegedus B."/>
            <person name="Baldrian P."/>
            <person name="Stursova M."/>
            <person name="Weitz H."/>
            <person name="Taylor A."/>
            <person name="Grigoriev I.V."/>
            <person name="Nagy L.G."/>
            <person name="Martin F."/>
            <person name="Kauserud H."/>
        </authorList>
    </citation>
    <scope>NUCLEOTIDE SEQUENCE</scope>
    <source>
        <strain evidence="1">CBHHK173m</strain>
    </source>
</reference>